<dbReference type="Gene3D" id="1.10.443.10">
    <property type="entry name" value="Intergrase catalytic core"/>
    <property type="match status" value="1"/>
</dbReference>
<dbReference type="Pfam" id="PF00589">
    <property type="entry name" value="Phage_integrase"/>
    <property type="match status" value="1"/>
</dbReference>
<dbReference type="EMBL" id="DOTR01000068">
    <property type="protein sequence ID" value="HCA02979.1"/>
    <property type="molecule type" value="Genomic_DNA"/>
</dbReference>
<dbReference type="PROSITE" id="PS51898">
    <property type="entry name" value="TYR_RECOMBINASE"/>
    <property type="match status" value="1"/>
</dbReference>
<reference evidence="3" key="1">
    <citation type="journal article" date="2018" name="Nat. Biotechnol.">
        <title>A standardized bacterial taxonomy based on genome phylogeny substantially revises the tree of life.</title>
        <authorList>
            <person name="Parks D.H."/>
            <person name="Chuvochina M."/>
            <person name="Waite D.W."/>
            <person name="Rinke C."/>
            <person name="Skarshewski A."/>
            <person name="Chaumeil P.A."/>
            <person name="Hugenholtz P."/>
        </authorList>
    </citation>
    <scope>NUCLEOTIDE SEQUENCE [LARGE SCALE GENOMIC DNA]</scope>
    <source>
        <strain evidence="3">UBA11284</strain>
    </source>
</reference>
<dbReference type="InterPro" id="IPR011010">
    <property type="entry name" value="DNA_brk_join_enz"/>
</dbReference>
<name>A0A3D0KII9_9GAMM</name>
<protein>
    <submittedName>
        <fullName evidence="3">Site-specific integrase</fullName>
    </submittedName>
</protein>
<proteinExistence type="predicted"/>
<dbReference type="GO" id="GO:0015074">
    <property type="term" value="P:DNA integration"/>
    <property type="evidence" value="ECO:0007669"/>
    <property type="project" value="InterPro"/>
</dbReference>
<evidence type="ECO:0000259" key="2">
    <source>
        <dbReference type="PROSITE" id="PS51898"/>
    </source>
</evidence>
<dbReference type="InterPro" id="IPR002104">
    <property type="entry name" value="Integrase_catalytic"/>
</dbReference>
<accession>A0A3D0KII9</accession>
<sequence length="423" mass="49040">MGYQVIEQVVNAARRKVLVQDHIPVYYPNLYVTFELSGKALETTKKYLEHLAVLEDFLAFSSIDLISRLEQRPRSQYLTDSEISRFVSDAGFNKVTLAKKYAGMRLHPTAYEPVGKVHAKQRIEAVRDYLAFLYDKLGDYLTRDEAIDDVKRRFNRKIKAASPGWKKTRIDDMKGLTASERNRLLKVMHPESAENPFADEAIKLRNYIILLLGLDLGLRRSEMLLIKTKDIRWDIPELKVVNLLDENIDPRTTAPQFKTHERILKLGDDLCWAISEYESKYLYRKTHTGPSQAKKHPFLLVAHRRNEGKPLSIKALDGVFPRVGKVVPELANIHPHILRHDAVYTMLESMREELEKFTPEDRTTQVQKTLTWMFGWSPESNMPGLYGAKFWKEEADKAMKKRSDKLKAIRKSVETEILKGRKE</sequence>
<feature type="domain" description="Tyr recombinase" evidence="2">
    <location>
        <begin position="171"/>
        <end position="400"/>
    </location>
</feature>
<comment type="caution">
    <text evidence="3">The sequence shown here is derived from an EMBL/GenBank/DDBJ whole genome shotgun (WGS) entry which is preliminary data.</text>
</comment>
<dbReference type="InterPro" id="IPR013762">
    <property type="entry name" value="Integrase-like_cat_sf"/>
</dbReference>
<keyword evidence="1" id="KW-0233">DNA recombination</keyword>
<gene>
    <name evidence="3" type="ORF">DEO68_12575</name>
</gene>
<dbReference type="GO" id="GO:0006310">
    <property type="term" value="P:DNA recombination"/>
    <property type="evidence" value="ECO:0007669"/>
    <property type="project" value="UniProtKB-KW"/>
</dbReference>
<evidence type="ECO:0000313" key="3">
    <source>
        <dbReference type="EMBL" id="HCA02979.1"/>
    </source>
</evidence>
<evidence type="ECO:0000256" key="1">
    <source>
        <dbReference type="ARBA" id="ARBA00023172"/>
    </source>
</evidence>
<dbReference type="GO" id="GO:0003677">
    <property type="term" value="F:DNA binding"/>
    <property type="evidence" value="ECO:0007669"/>
    <property type="project" value="InterPro"/>
</dbReference>
<organism evidence="3">
    <name type="scientific">Halomonas campaniensis</name>
    <dbReference type="NCBI Taxonomy" id="213554"/>
    <lineage>
        <taxon>Bacteria</taxon>
        <taxon>Pseudomonadati</taxon>
        <taxon>Pseudomonadota</taxon>
        <taxon>Gammaproteobacteria</taxon>
        <taxon>Oceanospirillales</taxon>
        <taxon>Halomonadaceae</taxon>
        <taxon>Halomonas</taxon>
    </lineage>
</organism>
<dbReference type="CDD" id="cd00397">
    <property type="entry name" value="DNA_BRE_C"/>
    <property type="match status" value="1"/>
</dbReference>
<dbReference type="SUPFAM" id="SSF56349">
    <property type="entry name" value="DNA breaking-rejoining enzymes"/>
    <property type="match status" value="1"/>
</dbReference>
<dbReference type="AlphaFoldDB" id="A0A3D0KII9"/>